<evidence type="ECO:0008006" key="3">
    <source>
        <dbReference type="Google" id="ProtNLM"/>
    </source>
</evidence>
<accession>A0A0D8FWV6</accession>
<dbReference type="EMBL" id="JXUW01000012">
    <property type="protein sequence ID" value="KJE76727.1"/>
    <property type="molecule type" value="Genomic_DNA"/>
</dbReference>
<sequence length="300" mass="33683">MLSAQTELWQTRWLVQLITPLKVPIQFHGKYTGKVMTMTPFGPSVQEVRLARAPLVNVIAQVRFPAVMKIEDSAFVANFQEAIRNDYPILRSERQLGVLIGPGGVRPQDAGTVWRFETKDPATWQVTLTPTFVSLSAKHYTCRSDLLERLTVVLRALEGWLQPNVCDRIGIRYVDRVAGSQLARISTLVRPEILGVGGDEATLGGAEIVHSMSDAMFRLDDSSQLRGRWGRLPAGATYDPGIEPARESSWVLDLDHYTSRSEEFDLTTIGCKAAEFCDRIYTFFRWAVTDAFLDEFGAER</sequence>
<evidence type="ECO:0000313" key="2">
    <source>
        <dbReference type="Proteomes" id="UP000032336"/>
    </source>
</evidence>
<dbReference type="OrthoDB" id="7107919at2"/>
<dbReference type="AlphaFoldDB" id="A0A0D8FWV6"/>
<organism evidence="1 2">
    <name type="scientific">Ferrimicrobium acidiphilum DSM 19497</name>
    <dbReference type="NCBI Taxonomy" id="1121877"/>
    <lineage>
        <taxon>Bacteria</taxon>
        <taxon>Bacillati</taxon>
        <taxon>Actinomycetota</taxon>
        <taxon>Acidimicrobiia</taxon>
        <taxon>Acidimicrobiales</taxon>
        <taxon>Acidimicrobiaceae</taxon>
        <taxon>Ferrimicrobium</taxon>
    </lineage>
</organism>
<evidence type="ECO:0000313" key="1">
    <source>
        <dbReference type="EMBL" id="KJE76727.1"/>
    </source>
</evidence>
<reference evidence="1 2" key="1">
    <citation type="submission" date="2015-01" db="EMBL/GenBank/DDBJ databases">
        <title>Draft genome of the acidophilic iron oxidizer Ferrimicrobium acidiphilum strain T23.</title>
        <authorList>
            <person name="Poehlein A."/>
            <person name="Eisen S."/>
            <person name="Schloemann M."/>
            <person name="Johnson B.D."/>
            <person name="Daniel R."/>
            <person name="Muehling M."/>
        </authorList>
    </citation>
    <scope>NUCLEOTIDE SEQUENCE [LARGE SCALE GENOMIC DNA]</scope>
    <source>
        <strain evidence="1 2">T23</strain>
    </source>
</reference>
<proteinExistence type="predicted"/>
<dbReference type="InterPro" id="IPR026349">
    <property type="entry name" value="CHP04255"/>
</dbReference>
<keyword evidence="2" id="KW-1185">Reference proteome</keyword>
<protein>
    <recommendedName>
        <fullName evidence="3">TIGR04255 family protein</fullName>
    </recommendedName>
</protein>
<gene>
    <name evidence="1" type="ORF">FEAC_15140</name>
</gene>
<dbReference type="NCBIfam" id="TIGR04255">
    <property type="entry name" value="sporadTIGR04255"/>
    <property type="match status" value="1"/>
</dbReference>
<name>A0A0D8FWV6_9ACTN</name>
<comment type="caution">
    <text evidence="1">The sequence shown here is derived from an EMBL/GenBank/DDBJ whole genome shotgun (WGS) entry which is preliminary data.</text>
</comment>
<dbReference type="Proteomes" id="UP000032336">
    <property type="component" value="Unassembled WGS sequence"/>
</dbReference>
<dbReference type="PATRIC" id="fig|1121877.4.peg.1675"/>
<dbReference type="STRING" id="1121877.FEAC_15140"/>
<dbReference type="eggNOG" id="ENOG5032T8Q">
    <property type="taxonomic scope" value="Bacteria"/>
</dbReference>